<dbReference type="Pfam" id="PF01794">
    <property type="entry name" value="Ferric_reduct"/>
    <property type="match status" value="1"/>
</dbReference>
<accession>A0A7W7T5G9</accession>
<dbReference type="GO" id="GO:0051537">
    <property type="term" value="F:2 iron, 2 sulfur cluster binding"/>
    <property type="evidence" value="ECO:0007669"/>
    <property type="project" value="UniProtKB-KW"/>
</dbReference>
<evidence type="ECO:0000256" key="1">
    <source>
        <dbReference type="ARBA" id="ARBA00001974"/>
    </source>
</evidence>
<evidence type="ECO:0000256" key="4">
    <source>
        <dbReference type="ARBA" id="ARBA00022692"/>
    </source>
</evidence>
<evidence type="ECO:0000256" key="3">
    <source>
        <dbReference type="ARBA" id="ARBA00022630"/>
    </source>
</evidence>
<evidence type="ECO:0000256" key="10">
    <source>
        <dbReference type="ARBA" id="ARBA00023004"/>
    </source>
</evidence>
<evidence type="ECO:0000313" key="16">
    <source>
        <dbReference type="Proteomes" id="UP000542674"/>
    </source>
</evidence>
<feature type="transmembrane region" description="Helical" evidence="13">
    <location>
        <begin position="52"/>
        <end position="73"/>
    </location>
</feature>
<dbReference type="SUPFAM" id="SSF52343">
    <property type="entry name" value="Ferredoxin reductase-like, C-terminal NADP-linked domain"/>
    <property type="match status" value="1"/>
</dbReference>
<keyword evidence="4 13" id="KW-0812">Transmembrane</keyword>
<proteinExistence type="predicted"/>
<evidence type="ECO:0000259" key="14">
    <source>
        <dbReference type="PROSITE" id="PS51384"/>
    </source>
</evidence>
<evidence type="ECO:0000256" key="2">
    <source>
        <dbReference type="ARBA" id="ARBA00004141"/>
    </source>
</evidence>
<keyword evidence="11" id="KW-0411">Iron-sulfur</keyword>
<keyword evidence="9" id="KW-0560">Oxidoreductase</keyword>
<evidence type="ECO:0000256" key="9">
    <source>
        <dbReference type="ARBA" id="ARBA00023002"/>
    </source>
</evidence>
<dbReference type="AlphaFoldDB" id="A0A7W7T5G9"/>
<evidence type="ECO:0000256" key="6">
    <source>
        <dbReference type="ARBA" id="ARBA00022723"/>
    </source>
</evidence>
<keyword evidence="5" id="KW-0001">2Fe-2S</keyword>
<dbReference type="InterPro" id="IPR017927">
    <property type="entry name" value="FAD-bd_FR_type"/>
</dbReference>
<dbReference type="GO" id="GO:0016020">
    <property type="term" value="C:membrane"/>
    <property type="evidence" value="ECO:0007669"/>
    <property type="project" value="UniProtKB-SubCell"/>
</dbReference>
<feature type="domain" description="FAD-binding FR-type" evidence="14">
    <location>
        <begin position="219"/>
        <end position="319"/>
    </location>
</feature>
<dbReference type="PROSITE" id="PS51384">
    <property type="entry name" value="FAD_FR"/>
    <property type="match status" value="1"/>
</dbReference>
<feature type="transmembrane region" description="Helical" evidence="13">
    <location>
        <begin position="161"/>
        <end position="182"/>
    </location>
</feature>
<dbReference type="PRINTS" id="PR00410">
    <property type="entry name" value="PHEHYDRXLASE"/>
</dbReference>
<keyword evidence="6" id="KW-0479">Metal-binding</keyword>
<evidence type="ECO:0000256" key="13">
    <source>
        <dbReference type="SAM" id="Phobius"/>
    </source>
</evidence>
<feature type="transmembrane region" description="Helical" evidence="13">
    <location>
        <begin position="130"/>
        <end position="149"/>
    </location>
</feature>
<feature type="transmembrane region" description="Helical" evidence="13">
    <location>
        <begin position="85"/>
        <end position="110"/>
    </location>
</feature>
<dbReference type="SUPFAM" id="SSF63380">
    <property type="entry name" value="Riboflavin synthase domain-like"/>
    <property type="match status" value="1"/>
</dbReference>
<sequence>MTAARNPDAAVRLTAAGALYGVLTLVVFWWAARGGVQQLGTWESALASVGRLTGLVSSVLLLAQVVLMARLPVLERAFGQDRLAAVHRVVGFTSFDLMLAHLVLITWGYAAGDLTRTPATFWELVTEYPGMLLALAGTVCLVLAVVTSVKAARRAIRYESWHLLHLYAYLGVGLALPHQLWTGTDFRSSTAVTVAWWAAWGATVGAVLVWRVGVPVRRNMRHRLRVSHVVREGDGVHSVHLTGRALDRLAVDAGQFFGWRFLDRAGWTRGNPYSLSAAPDGRGLRITVKESGDNSARVAELRAGTRVVFEGPYGRLTGRARTRSKVVLIGAGVGIAPLRALAEGLAYAPGEVVVLHRFTGQPLFDAEFDELVRTRGLRLVRLPGRRRASGSWLGAGTPDVDDVAALRVLVPDLVDRDVYVCGPSGWTATVRRCAENAGAPADRVHVENFGW</sequence>
<dbReference type="InterPro" id="IPR039261">
    <property type="entry name" value="FNR_nucleotide-bd"/>
</dbReference>
<evidence type="ECO:0000256" key="8">
    <source>
        <dbReference type="ARBA" id="ARBA00022989"/>
    </source>
</evidence>
<keyword evidence="8 13" id="KW-1133">Transmembrane helix</keyword>
<feature type="transmembrane region" description="Helical" evidence="13">
    <location>
        <begin position="12"/>
        <end position="32"/>
    </location>
</feature>
<comment type="subcellular location">
    <subcellularLocation>
        <location evidence="2">Membrane</location>
        <topology evidence="2">Multi-pass membrane protein</topology>
    </subcellularLocation>
</comment>
<dbReference type="Proteomes" id="UP000542674">
    <property type="component" value="Unassembled WGS sequence"/>
</dbReference>
<dbReference type="GO" id="GO:0046872">
    <property type="term" value="F:metal ion binding"/>
    <property type="evidence" value="ECO:0007669"/>
    <property type="project" value="UniProtKB-KW"/>
</dbReference>
<dbReference type="PANTHER" id="PTHR47354:SF8">
    <property type="entry name" value="1,2-PHENYLACETYL-COA EPOXIDASE, SUBUNIT E"/>
    <property type="match status" value="1"/>
</dbReference>
<dbReference type="Gene3D" id="3.40.50.80">
    <property type="entry name" value="Nucleotide-binding domain of ferredoxin-NADP reductase (FNR) module"/>
    <property type="match status" value="1"/>
</dbReference>
<evidence type="ECO:0000256" key="5">
    <source>
        <dbReference type="ARBA" id="ARBA00022714"/>
    </source>
</evidence>
<dbReference type="InterPro" id="IPR017938">
    <property type="entry name" value="Riboflavin_synthase-like_b-brl"/>
</dbReference>
<keyword evidence="3" id="KW-0285">Flavoprotein</keyword>
<reference evidence="15 16" key="1">
    <citation type="submission" date="2020-08" db="EMBL/GenBank/DDBJ databases">
        <title>Sequencing the genomes of 1000 actinobacteria strains.</title>
        <authorList>
            <person name="Klenk H.-P."/>
        </authorList>
    </citation>
    <scope>NUCLEOTIDE SEQUENCE [LARGE SCALE GENOMIC DNA]</scope>
    <source>
        <strain evidence="15 16">DSM 45084</strain>
    </source>
</reference>
<dbReference type="EMBL" id="JACHJS010000001">
    <property type="protein sequence ID" value="MBB4966954.1"/>
    <property type="molecule type" value="Genomic_DNA"/>
</dbReference>
<gene>
    <name evidence="15" type="ORF">F4559_004313</name>
</gene>
<keyword evidence="16" id="KW-1185">Reference proteome</keyword>
<dbReference type="InterPro" id="IPR013130">
    <property type="entry name" value="Fe3_Rdtase_TM_dom"/>
</dbReference>
<evidence type="ECO:0000313" key="15">
    <source>
        <dbReference type="EMBL" id="MBB4966954.1"/>
    </source>
</evidence>
<evidence type="ECO:0000256" key="11">
    <source>
        <dbReference type="ARBA" id="ARBA00023014"/>
    </source>
</evidence>
<keyword evidence="12 13" id="KW-0472">Membrane</keyword>
<name>A0A7W7T5G9_9PSEU</name>
<feature type="transmembrane region" description="Helical" evidence="13">
    <location>
        <begin position="194"/>
        <end position="214"/>
    </location>
</feature>
<dbReference type="GO" id="GO:0050660">
    <property type="term" value="F:flavin adenine dinucleotide binding"/>
    <property type="evidence" value="ECO:0007669"/>
    <property type="project" value="TreeGrafter"/>
</dbReference>
<keyword evidence="7" id="KW-0274">FAD</keyword>
<evidence type="ECO:0000256" key="12">
    <source>
        <dbReference type="ARBA" id="ARBA00023136"/>
    </source>
</evidence>
<dbReference type="RefSeq" id="WP_184671282.1">
    <property type="nucleotide sequence ID" value="NZ_BAABAI010000037.1"/>
</dbReference>
<comment type="cofactor">
    <cofactor evidence="1">
        <name>FAD</name>
        <dbReference type="ChEBI" id="CHEBI:57692"/>
    </cofactor>
</comment>
<evidence type="ECO:0000256" key="7">
    <source>
        <dbReference type="ARBA" id="ARBA00022827"/>
    </source>
</evidence>
<comment type="caution">
    <text evidence="15">The sequence shown here is derived from an EMBL/GenBank/DDBJ whole genome shotgun (WGS) entry which is preliminary data.</text>
</comment>
<keyword evidence="10" id="KW-0408">Iron</keyword>
<dbReference type="PANTHER" id="PTHR47354">
    <property type="entry name" value="NADH OXIDOREDUCTASE HCR"/>
    <property type="match status" value="1"/>
</dbReference>
<dbReference type="GO" id="GO:0016491">
    <property type="term" value="F:oxidoreductase activity"/>
    <property type="evidence" value="ECO:0007669"/>
    <property type="project" value="UniProtKB-KW"/>
</dbReference>
<dbReference type="Gene3D" id="2.40.30.10">
    <property type="entry name" value="Translation factors"/>
    <property type="match status" value="1"/>
</dbReference>
<protein>
    <submittedName>
        <fullName evidence="15">Putative ferric reductase</fullName>
    </submittedName>
</protein>
<organism evidence="15 16">
    <name type="scientific">Saccharothrix violaceirubra</name>
    <dbReference type="NCBI Taxonomy" id="413306"/>
    <lineage>
        <taxon>Bacteria</taxon>
        <taxon>Bacillati</taxon>
        <taxon>Actinomycetota</taxon>
        <taxon>Actinomycetes</taxon>
        <taxon>Pseudonocardiales</taxon>
        <taxon>Pseudonocardiaceae</taxon>
        <taxon>Saccharothrix</taxon>
    </lineage>
</organism>
<dbReference type="InterPro" id="IPR050415">
    <property type="entry name" value="MRET"/>
</dbReference>